<protein>
    <recommendedName>
        <fullName evidence="3">RNA exonuclease 4</fullName>
    </recommendedName>
</protein>
<dbReference type="FunFam" id="3.30.420.10:FF:000007">
    <property type="entry name" value="Interferon-stimulated exonuclease gene 20"/>
    <property type="match status" value="1"/>
</dbReference>
<evidence type="ECO:0000256" key="1">
    <source>
        <dbReference type="ARBA" id="ARBA00004123"/>
    </source>
</evidence>
<keyword evidence="5" id="KW-0540">Nuclease</keyword>
<evidence type="ECO:0000256" key="2">
    <source>
        <dbReference type="ARBA" id="ARBA00010489"/>
    </source>
</evidence>
<evidence type="ECO:0000259" key="11">
    <source>
        <dbReference type="SMART" id="SM00479"/>
    </source>
</evidence>
<sequence length="359" mass="39879">MAPFFSKKAKAEMRSRKRRKQNAATADEIDGGGSGEYSQTSNGTKRAANEMQSTSDDSDEPRNKKAKMINGQVTIIVPSNLTAKEAKKFRKDERRKARADGVPDDKIQFKSQGQHQSDEPSKELTESTTKKPKKSFPRINDLLSQHATQKKLQEQTAKQSAINDAVPSSEKEKYIAIDCEMVGVGSSGSKSALARASAVDWEGNILLDTFVQVPERVTDFRTHVSGVRSKDISPKNDKAMTHSQVRQAMEALLMDKILVGHALKNDLSVLLISHPKKDTRDTAKYKPFMRPGRVGGKMRPRKLRDLVWENCGLEIQRKGVGHSSVEDARASMELFKCVRGRWEKELIGKSLGGGSRGKK</sequence>
<evidence type="ECO:0000256" key="9">
    <source>
        <dbReference type="ARBA" id="ARBA00025599"/>
    </source>
</evidence>
<gene>
    <name evidence="12" type="ORF">ACHAWO_006340</name>
</gene>
<dbReference type="Gene3D" id="3.30.420.10">
    <property type="entry name" value="Ribonuclease H-like superfamily/Ribonuclease H"/>
    <property type="match status" value="1"/>
</dbReference>
<feature type="region of interest" description="Disordered" evidence="10">
    <location>
        <begin position="1"/>
        <end position="137"/>
    </location>
</feature>
<evidence type="ECO:0000313" key="13">
    <source>
        <dbReference type="Proteomes" id="UP001530400"/>
    </source>
</evidence>
<proteinExistence type="inferred from homology"/>
<comment type="function">
    <text evidence="9">Exoribonuclease involved in ribosome biosynthesis. Involved in the processing of ITS1, the internal transcribed spacer localized between the 18S and 5.8S rRNAs.</text>
</comment>
<dbReference type="CDD" id="cd06144">
    <property type="entry name" value="REX4_like"/>
    <property type="match status" value="1"/>
</dbReference>
<keyword evidence="8" id="KW-0539">Nucleus</keyword>
<dbReference type="PANTHER" id="PTHR12801:SF45">
    <property type="entry name" value="RNA EXONUCLEASE 4"/>
    <property type="match status" value="1"/>
</dbReference>
<keyword evidence="13" id="KW-1185">Reference proteome</keyword>
<keyword evidence="4" id="KW-0698">rRNA processing</keyword>
<dbReference type="Pfam" id="PF00929">
    <property type="entry name" value="RNase_T"/>
    <property type="match status" value="1"/>
</dbReference>
<evidence type="ECO:0000256" key="8">
    <source>
        <dbReference type="ARBA" id="ARBA00023242"/>
    </source>
</evidence>
<evidence type="ECO:0000256" key="10">
    <source>
        <dbReference type="SAM" id="MobiDB-lite"/>
    </source>
</evidence>
<dbReference type="InterPro" id="IPR012337">
    <property type="entry name" value="RNaseH-like_sf"/>
</dbReference>
<evidence type="ECO:0000256" key="4">
    <source>
        <dbReference type="ARBA" id="ARBA00022552"/>
    </source>
</evidence>
<feature type="compositionally biased region" description="Polar residues" evidence="10">
    <location>
        <begin position="71"/>
        <end position="82"/>
    </location>
</feature>
<keyword evidence="7" id="KW-0269">Exonuclease</keyword>
<evidence type="ECO:0000256" key="5">
    <source>
        <dbReference type="ARBA" id="ARBA00022722"/>
    </source>
</evidence>
<feature type="compositionally biased region" description="Polar residues" evidence="10">
    <location>
        <begin position="36"/>
        <end position="55"/>
    </location>
</feature>
<dbReference type="SMART" id="SM00479">
    <property type="entry name" value="EXOIII"/>
    <property type="match status" value="1"/>
</dbReference>
<dbReference type="InterPro" id="IPR037431">
    <property type="entry name" value="REX4_DEDDh_dom"/>
</dbReference>
<evidence type="ECO:0000256" key="3">
    <source>
        <dbReference type="ARBA" id="ARBA00016937"/>
    </source>
</evidence>
<dbReference type="AlphaFoldDB" id="A0ABD3NM39"/>
<dbReference type="GO" id="GO:0005634">
    <property type="term" value="C:nucleus"/>
    <property type="evidence" value="ECO:0007669"/>
    <property type="project" value="UniProtKB-SubCell"/>
</dbReference>
<evidence type="ECO:0000256" key="6">
    <source>
        <dbReference type="ARBA" id="ARBA00022801"/>
    </source>
</evidence>
<feature type="compositionally biased region" description="Basic and acidic residues" evidence="10">
    <location>
        <begin position="84"/>
        <end position="108"/>
    </location>
</feature>
<feature type="compositionally biased region" description="Basic and acidic residues" evidence="10">
    <location>
        <begin position="116"/>
        <end position="129"/>
    </location>
</feature>
<dbReference type="InterPro" id="IPR013520">
    <property type="entry name" value="Ribonucl_H"/>
</dbReference>
<evidence type="ECO:0000313" key="12">
    <source>
        <dbReference type="EMBL" id="KAL3776986.1"/>
    </source>
</evidence>
<comment type="similarity">
    <text evidence="2">Belongs to the REXO4 family.</text>
</comment>
<dbReference type="Proteomes" id="UP001530400">
    <property type="component" value="Unassembled WGS sequence"/>
</dbReference>
<dbReference type="EMBL" id="JALLPJ020001072">
    <property type="protein sequence ID" value="KAL3776986.1"/>
    <property type="molecule type" value="Genomic_DNA"/>
</dbReference>
<dbReference type="SUPFAM" id="SSF53098">
    <property type="entry name" value="Ribonuclease H-like"/>
    <property type="match status" value="1"/>
</dbReference>
<dbReference type="PANTHER" id="PTHR12801">
    <property type="entry name" value="RNA EXONUCLEASE REXO1 / RECO3 FAMILY MEMBER-RELATED"/>
    <property type="match status" value="1"/>
</dbReference>
<accession>A0ABD3NM39</accession>
<dbReference type="GO" id="GO:0006364">
    <property type="term" value="P:rRNA processing"/>
    <property type="evidence" value="ECO:0007669"/>
    <property type="project" value="UniProtKB-KW"/>
</dbReference>
<dbReference type="InterPro" id="IPR047021">
    <property type="entry name" value="REXO1/3/4-like"/>
</dbReference>
<keyword evidence="6" id="KW-0378">Hydrolase</keyword>
<dbReference type="GO" id="GO:0004527">
    <property type="term" value="F:exonuclease activity"/>
    <property type="evidence" value="ECO:0007669"/>
    <property type="project" value="UniProtKB-KW"/>
</dbReference>
<comment type="caution">
    <text evidence="12">The sequence shown here is derived from an EMBL/GenBank/DDBJ whole genome shotgun (WGS) entry which is preliminary data.</text>
</comment>
<comment type="subcellular location">
    <subcellularLocation>
        <location evidence="1">Nucleus</location>
    </subcellularLocation>
</comment>
<organism evidence="12 13">
    <name type="scientific">Cyclotella atomus</name>
    <dbReference type="NCBI Taxonomy" id="382360"/>
    <lineage>
        <taxon>Eukaryota</taxon>
        <taxon>Sar</taxon>
        <taxon>Stramenopiles</taxon>
        <taxon>Ochrophyta</taxon>
        <taxon>Bacillariophyta</taxon>
        <taxon>Coscinodiscophyceae</taxon>
        <taxon>Thalassiosirophycidae</taxon>
        <taxon>Stephanodiscales</taxon>
        <taxon>Stephanodiscaceae</taxon>
        <taxon>Cyclotella</taxon>
    </lineage>
</organism>
<dbReference type="InterPro" id="IPR036397">
    <property type="entry name" value="RNaseH_sf"/>
</dbReference>
<feature type="domain" description="Exonuclease" evidence="11">
    <location>
        <begin position="173"/>
        <end position="344"/>
    </location>
</feature>
<reference evidence="12 13" key="1">
    <citation type="submission" date="2024-10" db="EMBL/GenBank/DDBJ databases">
        <title>Updated reference genomes for cyclostephanoid diatoms.</title>
        <authorList>
            <person name="Roberts W.R."/>
            <person name="Alverson A.J."/>
        </authorList>
    </citation>
    <scope>NUCLEOTIDE SEQUENCE [LARGE SCALE GENOMIC DNA]</scope>
    <source>
        <strain evidence="12 13">AJA010-31</strain>
    </source>
</reference>
<evidence type="ECO:0000256" key="7">
    <source>
        <dbReference type="ARBA" id="ARBA00022839"/>
    </source>
</evidence>
<name>A0ABD3NM39_9STRA</name>